<dbReference type="EMBL" id="JBEAFC010000004">
    <property type="protein sequence ID" value="KAL1560986.1"/>
    <property type="molecule type" value="Genomic_DNA"/>
</dbReference>
<evidence type="ECO:0000256" key="1">
    <source>
        <dbReference type="ARBA" id="ARBA00008668"/>
    </source>
</evidence>
<evidence type="ECO:0000256" key="3">
    <source>
        <dbReference type="ARBA" id="ARBA00022963"/>
    </source>
</evidence>
<evidence type="ECO:0000256" key="2">
    <source>
        <dbReference type="ARBA" id="ARBA00022801"/>
    </source>
</evidence>
<dbReference type="GO" id="GO:0016042">
    <property type="term" value="P:lipid catabolic process"/>
    <property type="evidence" value="ECO:0007669"/>
    <property type="project" value="UniProtKB-KW"/>
</dbReference>
<feature type="chain" id="PRO_5044767328" evidence="4">
    <location>
        <begin position="21"/>
        <end position="353"/>
    </location>
</feature>
<dbReference type="Proteomes" id="UP001567538">
    <property type="component" value="Unassembled WGS sequence"/>
</dbReference>
<protein>
    <submittedName>
        <fullName evidence="5">GDSL esterase/lipase</fullName>
    </submittedName>
</protein>
<dbReference type="AlphaFoldDB" id="A0ABD1HWX9"/>
<evidence type="ECO:0000313" key="6">
    <source>
        <dbReference type="Proteomes" id="UP001567538"/>
    </source>
</evidence>
<dbReference type="InterPro" id="IPR036514">
    <property type="entry name" value="SGNH_hydro_sf"/>
</dbReference>
<keyword evidence="3" id="KW-0442">Lipid degradation</keyword>
<dbReference type="PANTHER" id="PTHR45648:SF106">
    <property type="entry name" value="ANTHER-SPECIFIC PROLINE-RICH PROTEIN APG"/>
    <property type="match status" value="1"/>
</dbReference>
<dbReference type="InterPro" id="IPR051058">
    <property type="entry name" value="GDSL_Est/Lipase"/>
</dbReference>
<name>A0ABD1HWX9_SALDI</name>
<evidence type="ECO:0000256" key="4">
    <source>
        <dbReference type="SAM" id="SignalP"/>
    </source>
</evidence>
<dbReference type="GO" id="GO:0016787">
    <property type="term" value="F:hydrolase activity"/>
    <property type="evidence" value="ECO:0007669"/>
    <property type="project" value="UniProtKB-KW"/>
</dbReference>
<accession>A0ABD1HWX9</accession>
<evidence type="ECO:0000313" key="5">
    <source>
        <dbReference type="EMBL" id="KAL1560986.1"/>
    </source>
</evidence>
<dbReference type="Gene3D" id="3.40.50.1110">
    <property type="entry name" value="SGNH hydrolase"/>
    <property type="match status" value="1"/>
</dbReference>
<keyword evidence="6" id="KW-1185">Reference proteome</keyword>
<feature type="signal peptide" evidence="4">
    <location>
        <begin position="1"/>
        <end position="20"/>
    </location>
</feature>
<sequence>MASLLATFYCLFVSLLVCRAQTTAAGIYVFGDSLVDVGNNNHLPLSLVKANFPYNGIDFSGNKATGRFSNGKNAADFLAERLGVSTPPPYLSQPNDTFVKGVSFASGGAGIFNTTDQKSTISLPRQVGYFSTVSQRLAKEMGTKAAQEHLSKSLFSFVIGSNDIINYFQSNSDIGKKYTPQQYVTLMASNLKEMLKGIHSLGARKFLFVGLTPIGCAPKQRYPSATNECNDDVNEWSSKYNDELRQMLLELQSSELKDLHYSYFDTYNIFLDFIRNPSTYGFNETKSACCGLGKLRANLPCTPLAVFCSGRNGHVFWDVYHPTEAAASIFIAKLFDASADYVSPITLQHLLSL</sequence>
<gene>
    <name evidence="5" type="ORF">AAHA92_11131</name>
</gene>
<dbReference type="InterPro" id="IPR035669">
    <property type="entry name" value="SGNH_plant_lipase-like"/>
</dbReference>
<proteinExistence type="inferred from homology"/>
<keyword evidence="4" id="KW-0732">Signal</keyword>
<dbReference type="CDD" id="cd01837">
    <property type="entry name" value="SGNH_plant_lipase_like"/>
    <property type="match status" value="1"/>
</dbReference>
<dbReference type="PANTHER" id="PTHR45648">
    <property type="entry name" value="GDSL LIPASE/ACYLHYDROLASE FAMILY PROTEIN (AFU_ORTHOLOGUE AFUA_4G14700)"/>
    <property type="match status" value="1"/>
</dbReference>
<reference evidence="5 6" key="1">
    <citation type="submission" date="2024-06" db="EMBL/GenBank/DDBJ databases">
        <title>A chromosome level genome sequence of Diviner's sage (Salvia divinorum).</title>
        <authorList>
            <person name="Ford S.A."/>
            <person name="Ro D.-K."/>
            <person name="Ness R.W."/>
            <person name="Phillips M.A."/>
        </authorList>
    </citation>
    <scope>NUCLEOTIDE SEQUENCE [LARGE SCALE GENOMIC DNA]</scope>
    <source>
        <strain evidence="5">SAF-2024a</strain>
        <tissue evidence="5">Leaf</tissue>
    </source>
</reference>
<dbReference type="SUPFAM" id="SSF52266">
    <property type="entry name" value="SGNH hydrolase"/>
    <property type="match status" value="1"/>
</dbReference>
<comment type="similarity">
    <text evidence="1">Belongs to the 'GDSL' lipolytic enzyme family.</text>
</comment>
<organism evidence="5 6">
    <name type="scientific">Salvia divinorum</name>
    <name type="common">Maria pastora</name>
    <name type="synonym">Diviner's sage</name>
    <dbReference type="NCBI Taxonomy" id="28513"/>
    <lineage>
        <taxon>Eukaryota</taxon>
        <taxon>Viridiplantae</taxon>
        <taxon>Streptophyta</taxon>
        <taxon>Embryophyta</taxon>
        <taxon>Tracheophyta</taxon>
        <taxon>Spermatophyta</taxon>
        <taxon>Magnoliopsida</taxon>
        <taxon>eudicotyledons</taxon>
        <taxon>Gunneridae</taxon>
        <taxon>Pentapetalae</taxon>
        <taxon>asterids</taxon>
        <taxon>lamiids</taxon>
        <taxon>Lamiales</taxon>
        <taxon>Lamiaceae</taxon>
        <taxon>Nepetoideae</taxon>
        <taxon>Mentheae</taxon>
        <taxon>Salviinae</taxon>
        <taxon>Salvia</taxon>
        <taxon>Salvia subgen. Calosphace</taxon>
    </lineage>
</organism>
<keyword evidence="3" id="KW-0443">Lipid metabolism</keyword>
<keyword evidence="2" id="KW-0378">Hydrolase</keyword>
<comment type="caution">
    <text evidence="5">The sequence shown here is derived from an EMBL/GenBank/DDBJ whole genome shotgun (WGS) entry which is preliminary data.</text>
</comment>
<dbReference type="Pfam" id="PF00657">
    <property type="entry name" value="Lipase_GDSL"/>
    <property type="match status" value="1"/>
</dbReference>
<dbReference type="InterPro" id="IPR001087">
    <property type="entry name" value="GDSL"/>
</dbReference>